<dbReference type="Proteomes" id="UP000287188">
    <property type="component" value="Unassembled WGS sequence"/>
</dbReference>
<dbReference type="EMBL" id="BIFS01000001">
    <property type="protein sequence ID" value="GCE20561.1"/>
    <property type="molecule type" value="Genomic_DNA"/>
</dbReference>
<proteinExistence type="predicted"/>
<dbReference type="AlphaFoldDB" id="A0A402AMZ6"/>
<evidence type="ECO:0000313" key="2">
    <source>
        <dbReference type="Proteomes" id="UP000287188"/>
    </source>
</evidence>
<comment type="caution">
    <text evidence="1">The sequence shown here is derived from an EMBL/GenBank/DDBJ whole genome shotgun (WGS) entry which is preliminary data.</text>
</comment>
<sequence length="153" mass="16121">MLIGAVCAVALVALLAALLVFVNRPKDPPSDWISSFTPPAGTSSASKILYYLHWTNENGELKGQLQLSAVANGAPQSLTAPATGLYNRDNHIIYVVITINGQAGTLMGKINDANDTLTLNQVGATSQASQLVFHTGSANDYKQATQKLAPAKK</sequence>
<name>A0A402AMZ6_9CHLR</name>
<reference evidence="2" key="1">
    <citation type="submission" date="2018-12" db="EMBL/GenBank/DDBJ databases">
        <title>Tengunoibacter tsumagoiensis gen. nov., sp. nov., Dictyobacter kobayashii sp. nov., D. alpinus sp. nov., and D. joshuensis sp. nov. and description of Dictyobacteraceae fam. nov. within the order Ktedonobacterales isolated from Tengu-no-mugimeshi.</title>
        <authorList>
            <person name="Wang C.M."/>
            <person name="Zheng Y."/>
            <person name="Sakai Y."/>
            <person name="Toyoda A."/>
            <person name="Minakuchi Y."/>
            <person name="Abe K."/>
            <person name="Yokota A."/>
            <person name="Yabe S."/>
        </authorList>
    </citation>
    <scope>NUCLEOTIDE SEQUENCE [LARGE SCALE GENOMIC DNA]</scope>
    <source>
        <strain evidence="2">Uno11</strain>
    </source>
</reference>
<organism evidence="1 2">
    <name type="scientific">Dictyobacter kobayashii</name>
    <dbReference type="NCBI Taxonomy" id="2014872"/>
    <lineage>
        <taxon>Bacteria</taxon>
        <taxon>Bacillati</taxon>
        <taxon>Chloroflexota</taxon>
        <taxon>Ktedonobacteria</taxon>
        <taxon>Ktedonobacterales</taxon>
        <taxon>Dictyobacteraceae</taxon>
        <taxon>Dictyobacter</taxon>
    </lineage>
</organism>
<protein>
    <submittedName>
        <fullName evidence="1">Uncharacterized protein</fullName>
    </submittedName>
</protein>
<evidence type="ECO:0000313" key="1">
    <source>
        <dbReference type="EMBL" id="GCE20561.1"/>
    </source>
</evidence>
<keyword evidence="2" id="KW-1185">Reference proteome</keyword>
<gene>
    <name evidence="1" type="ORF">KDK_43610</name>
</gene>
<accession>A0A402AMZ6</accession>